<evidence type="ECO:0000313" key="5">
    <source>
        <dbReference type="Proteomes" id="UP000024635"/>
    </source>
</evidence>
<evidence type="ECO:0000313" key="4">
    <source>
        <dbReference type="EMBL" id="EYB84423.1"/>
    </source>
</evidence>
<comment type="caution">
    <text evidence="4">The sequence shown here is derived from an EMBL/GenBank/DDBJ whole genome shotgun (WGS) entry which is preliminary data.</text>
</comment>
<evidence type="ECO:0000256" key="2">
    <source>
        <dbReference type="ARBA" id="ARBA00022737"/>
    </source>
</evidence>
<dbReference type="AlphaFoldDB" id="A0A016S1B5"/>
<dbReference type="STRING" id="53326.A0A016S1B5"/>
<dbReference type="InterPro" id="IPR011705">
    <property type="entry name" value="BACK"/>
</dbReference>
<dbReference type="Gene3D" id="3.30.710.10">
    <property type="entry name" value="Potassium Channel Kv1.1, Chain A"/>
    <property type="match status" value="1"/>
</dbReference>
<protein>
    <recommendedName>
        <fullName evidence="3">BTB domain-containing protein</fullName>
    </recommendedName>
</protein>
<name>A0A016S1B5_9BILA</name>
<dbReference type="Pfam" id="PF07707">
    <property type="entry name" value="BACK"/>
    <property type="match status" value="1"/>
</dbReference>
<dbReference type="Gene3D" id="1.25.40.420">
    <property type="match status" value="1"/>
</dbReference>
<keyword evidence="2" id="KW-0677">Repeat</keyword>
<sequence length="197" mass="22350">MLRNHRSAGILCDVELLVGDEKIMAHKIVLAASSPYFTAMFTTDMLEARQESIRIPNIDPAALRDLVMHAYGDNLVVSKENIQNIIVAANFLQMHDIAEKCATYLFEHLTNEANALTVSRLFTAIGCSVAMKVEQYIKKDFRSIVMCEEFLELSLEELTQILSWDDLCTTSEQDTFDAAIRWIEHDPERTTAAARYE</sequence>
<dbReference type="PROSITE" id="PS50097">
    <property type="entry name" value="BTB"/>
    <property type="match status" value="1"/>
</dbReference>
<dbReference type="SMART" id="SM00225">
    <property type="entry name" value="BTB"/>
    <property type="match status" value="1"/>
</dbReference>
<keyword evidence="5" id="KW-1185">Reference proteome</keyword>
<proteinExistence type="predicted"/>
<dbReference type="SUPFAM" id="SSF54695">
    <property type="entry name" value="POZ domain"/>
    <property type="match status" value="1"/>
</dbReference>
<keyword evidence="1" id="KW-0880">Kelch repeat</keyword>
<dbReference type="InterPro" id="IPR000210">
    <property type="entry name" value="BTB/POZ_dom"/>
</dbReference>
<gene>
    <name evidence="4" type="primary">Acey_s0317.g2334</name>
    <name evidence="4" type="ORF">Y032_0317g2334</name>
</gene>
<feature type="domain" description="BTB" evidence="3">
    <location>
        <begin position="12"/>
        <end position="79"/>
    </location>
</feature>
<organism evidence="4 5">
    <name type="scientific">Ancylostoma ceylanicum</name>
    <dbReference type="NCBI Taxonomy" id="53326"/>
    <lineage>
        <taxon>Eukaryota</taxon>
        <taxon>Metazoa</taxon>
        <taxon>Ecdysozoa</taxon>
        <taxon>Nematoda</taxon>
        <taxon>Chromadorea</taxon>
        <taxon>Rhabditida</taxon>
        <taxon>Rhabditina</taxon>
        <taxon>Rhabditomorpha</taxon>
        <taxon>Strongyloidea</taxon>
        <taxon>Ancylostomatidae</taxon>
        <taxon>Ancylostomatinae</taxon>
        <taxon>Ancylostoma</taxon>
    </lineage>
</organism>
<dbReference type="InterPro" id="IPR011333">
    <property type="entry name" value="SKP1/BTB/POZ_sf"/>
</dbReference>
<dbReference type="SMART" id="SM00875">
    <property type="entry name" value="BACK"/>
    <property type="match status" value="1"/>
</dbReference>
<reference evidence="5" key="1">
    <citation type="journal article" date="2015" name="Nat. Genet.">
        <title>The genome and transcriptome of the zoonotic hookworm Ancylostoma ceylanicum identify infection-specific gene families.</title>
        <authorList>
            <person name="Schwarz E.M."/>
            <person name="Hu Y."/>
            <person name="Antoshechkin I."/>
            <person name="Miller M.M."/>
            <person name="Sternberg P.W."/>
            <person name="Aroian R.V."/>
        </authorList>
    </citation>
    <scope>NUCLEOTIDE SEQUENCE</scope>
    <source>
        <strain evidence="5">HY135</strain>
    </source>
</reference>
<dbReference type="EMBL" id="JARK01001653">
    <property type="protein sequence ID" value="EYB84423.1"/>
    <property type="molecule type" value="Genomic_DNA"/>
</dbReference>
<dbReference type="PANTHER" id="PTHR24412">
    <property type="entry name" value="KELCH PROTEIN"/>
    <property type="match status" value="1"/>
</dbReference>
<evidence type="ECO:0000256" key="1">
    <source>
        <dbReference type="ARBA" id="ARBA00022441"/>
    </source>
</evidence>
<dbReference type="Proteomes" id="UP000024635">
    <property type="component" value="Unassembled WGS sequence"/>
</dbReference>
<dbReference type="PANTHER" id="PTHR24412:SF497">
    <property type="entry name" value="KELCH-LIKE PROTEIN 18"/>
    <property type="match status" value="1"/>
</dbReference>
<accession>A0A016S1B5</accession>
<dbReference type="Pfam" id="PF00651">
    <property type="entry name" value="BTB"/>
    <property type="match status" value="1"/>
</dbReference>
<dbReference type="OrthoDB" id="5862338at2759"/>
<evidence type="ECO:0000259" key="3">
    <source>
        <dbReference type="PROSITE" id="PS50097"/>
    </source>
</evidence>